<keyword evidence="1" id="KW-1133">Transmembrane helix</keyword>
<evidence type="ECO:0000313" key="3">
    <source>
        <dbReference type="Proteomes" id="UP000190285"/>
    </source>
</evidence>
<dbReference type="STRING" id="36842.SAMN02194393_05290"/>
<reference evidence="3" key="1">
    <citation type="submission" date="2017-02" db="EMBL/GenBank/DDBJ databases">
        <authorList>
            <person name="Varghese N."/>
            <person name="Submissions S."/>
        </authorList>
    </citation>
    <scope>NUCLEOTIDE SEQUENCE [LARGE SCALE GENOMIC DNA]</scope>
    <source>
        <strain evidence="3">M1</strain>
    </source>
</reference>
<keyword evidence="1" id="KW-0472">Membrane</keyword>
<name>A0A1T5MSS3_9FIRM</name>
<organism evidence="2 3">
    <name type="scientific">Maledivibacter halophilus</name>
    <dbReference type="NCBI Taxonomy" id="36842"/>
    <lineage>
        <taxon>Bacteria</taxon>
        <taxon>Bacillati</taxon>
        <taxon>Bacillota</taxon>
        <taxon>Clostridia</taxon>
        <taxon>Peptostreptococcales</taxon>
        <taxon>Caminicellaceae</taxon>
        <taxon>Maledivibacter</taxon>
    </lineage>
</organism>
<dbReference type="RefSeq" id="WP_079495871.1">
    <property type="nucleotide sequence ID" value="NZ_FUZT01000024.1"/>
</dbReference>
<sequence length="107" mass="11834">MIKNIINYLIKGVIYSIVFAAIGSVFSLLKGWQLLKGAYIFVLGAGIITMIISVLLLIGTPKIRKKYFVREKKEDFDDPIRGGEGIGPALMGVMMMVIGFLLEALMH</sequence>
<evidence type="ECO:0000313" key="2">
    <source>
        <dbReference type="EMBL" id="SKC91232.1"/>
    </source>
</evidence>
<keyword evidence="1" id="KW-0812">Transmembrane</keyword>
<feature type="transmembrane region" description="Helical" evidence="1">
    <location>
        <begin position="80"/>
        <end position="102"/>
    </location>
</feature>
<protein>
    <submittedName>
        <fullName evidence="2">Uncharacterized protein</fullName>
    </submittedName>
</protein>
<dbReference type="EMBL" id="FUZT01000024">
    <property type="protein sequence ID" value="SKC91232.1"/>
    <property type="molecule type" value="Genomic_DNA"/>
</dbReference>
<evidence type="ECO:0000256" key="1">
    <source>
        <dbReference type="SAM" id="Phobius"/>
    </source>
</evidence>
<accession>A0A1T5MSS3</accession>
<dbReference type="AlphaFoldDB" id="A0A1T5MSS3"/>
<proteinExistence type="predicted"/>
<feature type="transmembrane region" description="Helical" evidence="1">
    <location>
        <begin position="12"/>
        <end position="32"/>
    </location>
</feature>
<dbReference type="Proteomes" id="UP000190285">
    <property type="component" value="Unassembled WGS sequence"/>
</dbReference>
<keyword evidence="3" id="KW-1185">Reference proteome</keyword>
<gene>
    <name evidence="2" type="ORF">SAMN02194393_05290</name>
</gene>
<dbReference type="OrthoDB" id="1954345at2"/>
<feature type="transmembrane region" description="Helical" evidence="1">
    <location>
        <begin position="38"/>
        <end position="59"/>
    </location>
</feature>